<reference evidence="4 5" key="2">
    <citation type="submission" date="2019-09" db="EMBL/GenBank/DDBJ databases">
        <authorList>
            <person name="Jin C."/>
        </authorList>
    </citation>
    <scope>NUCLEOTIDE SEQUENCE [LARGE SCALE GENOMIC DNA]</scope>
    <source>
        <strain evidence="4 5">BN140002</strain>
    </source>
</reference>
<name>A0A5B2VGX5_9HYPH</name>
<protein>
    <submittedName>
        <fullName evidence="4">Lytic transglycosylase domain-containing protein</fullName>
    </submittedName>
</protein>
<dbReference type="SUPFAM" id="SSF53955">
    <property type="entry name" value="Lysozyme-like"/>
    <property type="match status" value="1"/>
</dbReference>
<dbReference type="EMBL" id="VUOA01000019">
    <property type="protein sequence ID" value="KAA2237427.1"/>
    <property type="molecule type" value="Genomic_DNA"/>
</dbReference>
<organism evidence="4 5">
    <name type="scientific">Salinarimonas soli</name>
    <dbReference type="NCBI Taxonomy" id="1638099"/>
    <lineage>
        <taxon>Bacteria</taxon>
        <taxon>Pseudomonadati</taxon>
        <taxon>Pseudomonadota</taxon>
        <taxon>Alphaproteobacteria</taxon>
        <taxon>Hyphomicrobiales</taxon>
        <taxon>Salinarimonadaceae</taxon>
        <taxon>Salinarimonas</taxon>
    </lineage>
</organism>
<comment type="caution">
    <text evidence="4">The sequence shown here is derived from an EMBL/GenBank/DDBJ whole genome shotgun (WGS) entry which is preliminary data.</text>
</comment>
<evidence type="ECO:0000256" key="2">
    <source>
        <dbReference type="SAM" id="MobiDB-lite"/>
    </source>
</evidence>
<sequence length="233" mass="24935">MCHTFASIGPDRVRLGRNDERGIKMIVSARGINVAWMAMSLTILTPAMVRAEADTTGRVIVEIAEEAAPATTASLPSATPVPLVEPETPSSKRGRERYGNFRIGHDLGRAAAMRPLIARHAAAHGLPPSLAEAVVRIESRYNPGARNGPNMGLTQINHRTARSLGYSGAPAGLLDPETNLRFGMKYLGEAYRLAGGDTCGTILRYQAGLRAERMTRAAQAYCGKVKVLQASAD</sequence>
<proteinExistence type="inferred from homology"/>
<feature type="region of interest" description="Disordered" evidence="2">
    <location>
        <begin position="71"/>
        <end position="97"/>
    </location>
</feature>
<evidence type="ECO:0000313" key="4">
    <source>
        <dbReference type="EMBL" id="KAA2237427.1"/>
    </source>
</evidence>
<evidence type="ECO:0000313" key="5">
    <source>
        <dbReference type="Proteomes" id="UP000323142"/>
    </source>
</evidence>
<gene>
    <name evidence="4" type="ORF">F0L46_10550</name>
</gene>
<reference evidence="4 5" key="1">
    <citation type="submission" date="2019-09" db="EMBL/GenBank/DDBJ databases">
        <title>Salinarimonas rosea gen. nov., sp. nov., a new member of the a-2 subgroup of the Proteobacteria.</title>
        <authorList>
            <person name="Liu J."/>
        </authorList>
    </citation>
    <scope>NUCLEOTIDE SEQUENCE [LARGE SCALE GENOMIC DNA]</scope>
    <source>
        <strain evidence="4 5">BN140002</strain>
    </source>
</reference>
<keyword evidence="5" id="KW-1185">Reference proteome</keyword>
<dbReference type="Gene3D" id="1.10.530.10">
    <property type="match status" value="1"/>
</dbReference>
<dbReference type="Proteomes" id="UP000323142">
    <property type="component" value="Unassembled WGS sequence"/>
</dbReference>
<dbReference type="InterPro" id="IPR008258">
    <property type="entry name" value="Transglycosylase_SLT_dom_1"/>
</dbReference>
<dbReference type="InterPro" id="IPR023346">
    <property type="entry name" value="Lysozyme-like_dom_sf"/>
</dbReference>
<feature type="compositionally biased region" description="Low complexity" evidence="2">
    <location>
        <begin position="71"/>
        <end position="81"/>
    </location>
</feature>
<evidence type="ECO:0000256" key="1">
    <source>
        <dbReference type="ARBA" id="ARBA00009387"/>
    </source>
</evidence>
<comment type="similarity">
    <text evidence="1">Belongs to the virb1 family.</text>
</comment>
<evidence type="ECO:0000259" key="3">
    <source>
        <dbReference type="Pfam" id="PF01464"/>
    </source>
</evidence>
<dbReference type="AlphaFoldDB" id="A0A5B2VGX5"/>
<dbReference type="OrthoDB" id="9788661at2"/>
<accession>A0A5B2VGX5</accession>
<dbReference type="Pfam" id="PF01464">
    <property type="entry name" value="SLT"/>
    <property type="match status" value="1"/>
</dbReference>
<feature type="domain" description="Transglycosylase SLT" evidence="3">
    <location>
        <begin position="117"/>
        <end position="214"/>
    </location>
</feature>